<comment type="subcellular location">
    <subcellularLocation>
        <location evidence="1">Cell membrane</location>
        <topology evidence="1">Peripheral membrane protein</topology>
    </subcellularLocation>
</comment>
<dbReference type="SUPFAM" id="SSF52540">
    <property type="entry name" value="P-loop containing nucleoside triphosphate hydrolases"/>
    <property type="match status" value="1"/>
</dbReference>
<evidence type="ECO:0000256" key="3">
    <source>
        <dbReference type="ARBA" id="ARBA00022448"/>
    </source>
</evidence>
<accession>A0ABU8E755</accession>
<protein>
    <submittedName>
        <fullName evidence="9">ABC transporter ATP-binding protein</fullName>
    </submittedName>
</protein>
<feature type="domain" description="ABC transporter" evidence="8">
    <location>
        <begin position="11"/>
        <end position="256"/>
    </location>
</feature>
<dbReference type="Pfam" id="PF00005">
    <property type="entry name" value="ABC_tran"/>
    <property type="match status" value="1"/>
</dbReference>
<keyword evidence="6 9" id="KW-0067">ATP-binding</keyword>
<evidence type="ECO:0000256" key="7">
    <source>
        <dbReference type="ARBA" id="ARBA00023136"/>
    </source>
</evidence>
<dbReference type="SMART" id="SM00382">
    <property type="entry name" value="AAA"/>
    <property type="match status" value="1"/>
</dbReference>
<name>A0ABU8E755_9ACTN</name>
<dbReference type="CDD" id="cd03257">
    <property type="entry name" value="ABC_NikE_OppD_transporters"/>
    <property type="match status" value="1"/>
</dbReference>
<dbReference type="InterPro" id="IPR003439">
    <property type="entry name" value="ABC_transporter-like_ATP-bd"/>
</dbReference>
<evidence type="ECO:0000256" key="2">
    <source>
        <dbReference type="ARBA" id="ARBA00005417"/>
    </source>
</evidence>
<dbReference type="InterPro" id="IPR050388">
    <property type="entry name" value="ABC_Ni/Peptide_Import"/>
</dbReference>
<keyword evidence="7" id="KW-0472">Membrane</keyword>
<evidence type="ECO:0000313" key="10">
    <source>
        <dbReference type="Proteomes" id="UP001373496"/>
    </source>
</evidence>
<reference evidence="9 10" key="1">
    <citation type="submission" date="2024-03" db="EMBL/GenBank/DDBJ databases">
        <title>Draft genome sequence of Klenkia terrae.</title>
        <authorList>
            <person name="Duangmal K."/>
            <person name="Chantavorakit T."/>
        </authorList>
    </citation>
    <scope>NUCLEOTIDE SEQUENCE [LARGE SCALE GENOMIC DNA]</scope>
    <source>
        <strain evidence="9 10">JCM 17786</strain>
    </source>
</reference>
<organism evidence="9 10">
    <name type="scientific">Klenkia terrae</name>
    <dbReference type="NCBI Taxonomy" id="1052259"/>
    <lineage>
        <taxon>Bacteria</taxon>
        <taxon>Bacillati</taxon>
        <taxon>Actinomycetota</taxon>
        <taxon>Actinomycetes</taxon>
        <taxon>Geodermatophilales</taxon>
        <taxon>Geodermatophilaceae</taxon>
        <taxon>Klenkia</taxon>
    </lineage>
</organism>
<evidence type="ECO:0000259" key="8">
    <source>
        <dbReference type="PROSITE" id="PS50893"/>
    </source>
</evidence>
<evidence type="ECO:0000256" key="4">
    <source>
        <dbReference type="ARBA" id="ARBA00022475"/>
    </source>
</evidence>
<dbReference type="EMBL" id="JBAPLV010000014">
    <property type="protein sequence ID" value="MEI4279484.1"/>
    <property type="molecule type" value="Genomic_DNA"/>
</dbReference>
<evidence type="ECO:0000313" key="9">
    <source>
        <dbReference type="EMBL" id="MEI4279484.1"/>
    </source>
</evidence>
<dbReference type="PANTHER" id="PTHR43297:SF2">
    <property type="entry name" value="DIPEPTIDE TRANSPORT ATP-BINDING PROTEIN DPPD"/>
    <property type="match status" value="1"/>
</dbReference>
<dbReference type="PROSITE" id="PS50893">
    <property type="entry name" value="ABC_TRANSPORTER_2"/>
    <property type="match status" value="1"/>
</dbReference>
<dbReference type="InterPro" id="IPR027417">
    <property type="entry name" value="P-loop_NTPase"/>
</dbReference>
<comment type="caution">
    <text evidence="9">The sequence shown here is derived from an EMBL/GenBank/DDBJ whole genome shotgun (WGS) entry which is preliminary data.</text>
</comment>
<sequence>MTAPLLEVSGLRVRLPSRTGAMLPAVDGVDLTVHAGEVLGVAGESGSGKTMTALATLGLLPHGARTDGSIRLAGRELLTLSDKQLRSVRGREVAMVAQDPRTALHPMLSIERQLTEHLRHHHGVGRKAARDEAADLLDQVRIPDPRAALARYPHEFSGGMRQRIAIASALAARPSLLIADEPTTALDVTVQAGILRLLDRLRRERGLAVLIITHDLGVLSSIADRLVVMYAGRVVESGTTADVLASARHPYTHGLLDALPEGGSAAMRPIPGSPPALGAVPSGCPFHPRCASARDTCAADVPALLQIAPGRLSACPVDPYAPVREVVS</sequence>
<dbReference type="PROSITE" id="PS00211">
    <property type="entry name" value="ABC_TRANSPORTER_1"/>
    <property type="match status" value="1"/>
</dbReference>
<dbReference type="Proteomes" id="UP001373496">
    <property type="component" value="Unassembled WGS sequence"/>
</dbReference>
<dbReference type="NCBIfam" id="TIGR01727">
    <property type="entry name" value="oligo_HPY"/>
    <property type="match status" value="1"/>
</dbReference>
<evidence type="ECO:0000256" key="6">
    <source>
        <dbReference type="ARBA" id="ARBA00022840"/>
    </source>
</evidence>
<dbReference type="PANTHER" id="PTHR43297">
    <property type="entry name" value="OLIGOPEPTIDE TRANSPORT ATP-BINDING PROTEIN APPD"/>
    <property type="match status" value="1"/>
</dbReference>
<proteinExistence type="inferred from homology"/>
<dbReference type="GO" id="GO:0005524">
    <property type="term" value="F:ATP binding"/>
    <property type="evidence" value="ECO:0007669"/>
    <property type="project" value="UniProtKB-KW"/>
</dbReference>
<dbReference type="Pfam" id="PF08352">
    <property type="entry name" value="oligo_HPY"/>
    <property type="match status" value="1"/>
</dbReference>
<gene>
    <name evidence="9" type="ORF">UXQ13_13520</name>
</gene>
<evidence type="ECO:0000256" key="5">
    <source>
        <dbReference type="ARBA" id="ARBA00022741"/>
    </source>
</evidence>
<dbReference type="InterPro" id="IPR003593">
    <property type="entry name" value="AAA+_ATPase"/>
</dbReference>
<comment type="similarity">
    <text evidence="2">Belongs to the ABC transporter superfamily.</text>
</comment>
<dbReference type="InterPro" id="IPR013563">
    <property type="entry name" value="Oligopep_ABC_C"/>
</dbReference>
<dbReference type="InterPro" id="IPR017871">
    <property type="entry name" value="ABC_transporter-like_CS"/>
</dbReference>
<keyword evidence="3" id="KW-0813">Transport</keyword>
<keyword evidence="5" id="KW-0547">Nucleotide-binding</keyword>
<dbReference type="RefSeq" id="WP_225233539.1">
    <property type="nucleotide sequence ID" value="NZ_JBAPLV010000014.1"/>
</dbReference>
<dbReference type="Gene3D" id="3.40.50.300">
    <property type="entry name" value="P-loop containing nucleotide triphosphate hydrolases"/>
    <property type="match status" value="1"/>
</dbReference>
<keyword evidence="4" id="KW-1003">Cell membrane</keyword>
<evidence type="ECO:0000256" key="1">
    <source>
        <dbReference type="ARBA" id="ARBA00004202"/>
    </source>
</evidence>
<keyword evidence="10" id="KW-1185">Reference proteome</keyword>